<dbReference type="EMBL" id="QPFP01000001">
    <property type="protein sequence ID" value="TEB39602.1"/>
    <property type="molecule type" value="Genomic_DNA"/>
</dbReference>
<name>A0A4Y7U1D6_COPMI</name>
<proteinExistence type="predicted"/>
<evidence type="ECO:0000313" key="2">
    <source>
        <dbReference type="Proteomes" id="UP000298030"/>
    </source>
</evidence>
<dbReference type="AlphaFoldDB" id="A0A4Y7U1D6"/>
<protein>
    <submittedName>
        <fullName evidence="1">Uncharacterized protein</fullName>
    </submittedName>
</protein>
<organism evidence="1 2">
    <name type="scientific">Coprinellus micaceus</name>
    <name type="common">Glistening ink-cap mushroom</name>
    <name type="synonym">Coprinus micaceus</name>
    <dbReference type="NCBI Taxonomy" id="71717"/>
    <lineage>
        <taxon>Eukaryota</taxon>
        <taxon>Fungi</taxon>
        <taxon>Dikarya</taxon>
        <taxon>Basidiomycota</taxon>
        <taxon>Agaricomycotina</taxon>
        <taxon>Agaricomycetes</taxon>
        <taxon>Agaricomycetidae</taxon>
        <taxon>Agaricales</taxon>
        <taxon>Agaricineae</taxon>
        <taxon>Psathyrellaceae</taxon>
        <taxon>Coprinellus</taxon>
    </lineage>
</organism>
<keyword evidence="2" id="KW-1185">Reference proteome</keyword>
<reference evidence="1 2" key="1">
    <citation type="journal article" date="2019" name="Nat. Ecol. Evol.">
        <title>Megaphylogeny resolves global patterns of mushroom evolution.</title>
        <authorList>
            <person name="Varga T."/>
            <person name="Krizsan K."/>
            <person name="Foldi C."/>
            <person name="Dima B."/>
            <person name="Sanchez-Garcia M."/>
            <person name="Sanchez-Ramirez S."/>
            <person name="Szollosi G.J."/>
            <person name="Szarkandi J.G."/>
            <person name="Papp V."/>
            <person name="Albert L."/>
            <person name="Andreopoulos W."/>
            <person name="Angelini C."/>
            <person name="Antonin V."/>
            <person name="Barry K.W."/>
            <person name="Bougher N.L."/>
            <person name="Buchanan P."/>
            <person name="Buyck B."/>
            <person name="Bense V."/>
            <person name="Catcheside P."/>
            <person name="Chovatia M."/>
            <person name="Cooper J."/>
            <person name="Damon W."/>
            <person name="Desjardin D."/>
            <person name="Finy P."/>
            <person name="Geml J."/>
            <person name="Haridas S."/>
            <person name="Hughes K."/>
            <person name="Justo A."/>
            <person name="Karasinski D."/>
            <person name="Kautmanova I."/>
            <person name="Kiss B."/>
            <person name="Kocsube S."/>
            <person name="Kotiranta H."/>
            <person name="LaButti K.M."/>
            <person name="Lechner B.E."/>
            <person name="Liimatainen K."/>
            <person name="Lipzen A."/>
            <person name="Lukacs Z."/>
            <person name="Mihaltcheva S."/>
            <person name="Morgado L.N."/>
            <person name="Niskanen T."/>
            <person name="Noordeloos M.E."/>
            <person name="Ohm R.A."/>
            <person name="Ortiz-Santana B."/>
            <person name="Ovrebo C."/>
            <person name="Racz N."/>
            <person name="Riley R."/>
            <person name="Savchenko A."/>
            <person name="Shiryaev A."/>
            <person name="Soop K."/>
            <person name="Spirin V."/>
            <person name="Szebenyi C."/>
            <person name="Tomsovsky M."/>
            <person name="Tulloss R.E."/>
            <person name="Uehling J."/>
            <person name="Grigoriev I.V."/>
            <person name="Vagvolgyi C."/>
            <person name="Papp T."/>
            <person name="Martin F.M."/>
            <person name="Miettinen O."/>
            <person name="Hibbett D.S."/>
            <person name="Nagy L.G."/>
        </authorList>
    </citation>
    <scope>NUCLEOTIDE SEQUENCE [LARGE SCALE GENOMIC DNA]</scope>
    <source>
        <strain evidence="1 2">FP101781</strain>
    </source>
</reference>
<evidence type="ECO:0000313" key="1">
    <source>
        <dbReference type="EMBL" id="TEB39602.1"/>
    </source>
</evidence>
<sequence>MPYFCLVGSQHLLKPPDTTPALRPANCEGTLECRCKVLWTSFYIYDFYPTPFLGQAYLRMLHSFSCPSSPCSLKVGPHLPEQASPRQLEGYTRNLHIRTKALDLGLTKYQGDSGEKPLL</sequence>
<accession>A0A4Y7U1D6</accession>
<comment type="caution">
    <text evidence="1">The sequence shown here is derived from an EMBL/GenBank/DDBJ whole genome shotgun (WGS) entry which is preliminary data.</text>
</comment>
<dbReference type="Proteomes" id="UP000298030">
    <property type="component" value="Unassembled WGS sequence"/>
</dbReference>
<gene>
    <name evidence="1" type="ORF">FA13DRAFT_1723825</name>
</gene>